<dbReference type="AlphaFoldDB" id="A0ABD3II41"/>
<proteinExistence type="predicted"/>
<name>A0ABD3II41_9MARC</name>
<feature type="compositionally biased region" description="Basic residues" evidence="1">
    <location>
        <begin position="1"/>
        <end position="10"/>
    </location>
</feature>
<keyword evidence="3" id="KW-1185">Reference proteome</keyword>
<evidence type="ECO:0000313" key="3">
    <source>
        <dbReference type="Proteomes" id="UP001633002"/>
    </source>
</evidence>
<accession>A0ABD3II41</accession>
<dbReference type="Proteomes" id="UP001633002">
    <property type="component" value="Unassembled WGS sequence"/>
</dbReference>
<dbReference type="EMBL" id="JBJQOH010000001">
    <property type="protein sequence ID" value="KAL3701847.1"/>
    <property type="molecule type" value="Genomic_DNA"/>
</dbReference>
<organism evidence="2 3">
    <name type="scientific">Riccia sorocarpa</name>
    <dbReference type="NCBI Taxonomy" id="122646"/>
    <lineage>
        <taxon>Eukaryota</taxon>
        <taxon>Viridiplantae</taxon>
        <taxon>Streptophyta</taxon>
        <taxon>Embryophyta</taxon>
        <taxon>Marchantiophyta</taxon>
        <taxon>Marchantiopsida</taxon>
        <taxon>Marchantiidae</taxon>
        <taxon>Marchantiales</taxon>
        <taxon>Ricciaceae</taxon>
        <taxon>Riccia</taxon>
    </lineage>
</organism>
<reference evidence="2 3" key="1">
    <citation type="submission" date="2024-09" db="EMBL/GenBank/DDBJ databases">
        <title>Chromosome-scale assembly of Riccia sorocarpa.</title>
        <authorList>
            <person name="Paukszto L."/>
        </authorList>
    </citation>
    <scope>NUCLEOTIDE SEQUENCE [LARGE SCALE GENOMIC DNA]</scope>
    <source>
        <strain evidence="2">LP-2024</strain>
        <tissue evidence="2">Aerial parts of the thallus</tissue>
    </source>
</reference>
<comment type="caution">
    <text evidence="2">The sequence shown here is derived from an EMBL/GenBank/DDBJ whole genome shotgun (WGS) entry which is preliminary data.</text>
</comment>
<sequence>MAPKAPKHRRDALGPEGPPVRVPRAANRRGGRGPGAPDPVPDPDPMADWARPDSPDGADGEDVGQSSRQRIRRSPSPPPPAARPAMERRQLRRRPAEAPSRPPLVAAVEEEEDEPKRKVCKDALPEGDYLVKWTAVEDKVQYIRWGAISTEDLRDVMMLPVLDV</sequence>
<evidence type="ECO:0000313" key="2">
    <source>
        <dbReference type="EMBL" id="KAL3701847.1"/>
    </source>
</evidence>
<feature type="region of interest" description="Disordered" evidence="1">
    <location>
        <begin position="1"/>
        <end position="117"/>
    </location>
</feature>
<gene>
    <name evidence="2" type="ORF">R1sor_019869</name>
</gene>
<evidence type="ECO:0000256" key="1">
    <source>
        <dbReference type="SAM" id="MobiDB-lite"/>
    </source>
</evidence>
<protein>
    <submittedName>
        <fullName evidence="2">Uncharacterized protein</fullName>
    </submittedName>
</protein>